<evidence type="ECO:0000256" key="2">
    <source>
        <dbReference type="ARBA" id="ARBA00023157"/>
    </source>
</evidence>
<keyword evidence="3" id="KW-0732">Signal</keyword>
<evidence type="ECO:0000313" key="4">
    <source>
        <dbReference type="EMBL" id="KZV27259.1"/>
    </source>
</evidence>
<evidence type="ECO:0000256" key="3">
    <source>
        <dbReference type="SAM" id="SignalP"/>
    </source>
</evidence>
<dbReference type="PANTHER" id="PTHR31614">
    <property type="entry name" value="PROTEIN DOWNSTREAM OF FLC-RELATED"/>
    <property type="match status" value="1"/>
</dbReference>
<sequence>MAKAVALISAFCIIAFAAVTAHAHSKEVFNVEGDVYCDPCRVQFQTKLSHRLPGAKVRLVCTDAVTKAVTYTVEGVANADGHYSLSVTGDHEKDICEVTAVASPRNDCTDIMSDVKSARVVCTRNSGIHTPVRFANPLGFMTKNIIPQCYEVIKDLELFVDA</sequence>
<proteinExistence type="inferred from homology"/>
<dbReference type="PROSITE" id="PS00925">
    <property type="entry name" value="OLEEI"/>
    <property type="match status" value="1"/>
</dbReference>
<dbReference type="GO" id="GO:0005615">
    <property type="term" value="C:extracellular space"/>
    <property type="evidence" value="ECO:0007669"/>
    <property type="project" value="InterPro"/>
</dbReference>
<dbReference type="Proteomes" id="UP000250235">
    <property type="component" value="Unassembled WGS sequence"/>
</dbReference>
<dbReference type="EMBL" id="KV010646">
    <property type="protein sequence ID" value="KZV27259.1"/>
    <property type="molecule type" value="Genomic_DNA"/>
</dbReference>
<reference evidence="4 5" key="1">
    <citation type="journal article" date="2015" name="Proc. Natl. Acad. Sci. U.S.A.">
        <title>The resurrection genome of Boea hygrometrica: A blueprint for survival of dehydration.</title>
        <authorList>
            <person name="Xiao L."/>
            <person name="Yang G."/>
            <person name="Zhang L."/>
            <person name="Yang X."/>
            <person name="Zhao S."/>
            <person name="Ji Z."/>
            <person name="Zhou Q."/>
            <person name="Hu M."/>
            <person name="Wang Y."/>
            <person name="Chen M."/>
            <person name="Xu Y."/>
            <person name="Jin H."/>
            <person name="Xiao X."/>
            <person name="Hu G."/>
            <person name="Bao F."/>
            <person name="Hu Y."/>
            <person name="Wan P."/>
            <person name="Li L."/>
            <person name="Deng X."/>
            <person name="Kuang T."/>
            <person name="Xiang C."/>
            <person name="Zhu J.K."/>
            <person name="Oliver M.J."/>
            <person name="He Y."/>
        </authorList>
    </citation>
    <scope>NUCLEOTIDE SEQUENCE [LARGE SCALE GENOMIC DNA]</scope>
    <source>
        <strain evidence="5">cv. XS01</strain>
    </source>
</reference>
<keyword evidence="2" id="KW-1015">Disulfide bond</keyword>
<organism evidence="4 5">
    <name type="scientific">Dorcoceras hygrometricum</name>
    <dbReference type="NCBI Taxonomy" id="472368"/>
    <lineage>
        <taxon>Eukaryota</taxon>
        <taxon>Viridiplantae</taxon>
        <taxon>Streptophyta</taxon>
        <taxon>Embryophyta</taxon>
        <taxon>Tracheophyta</taxon>
        <taxon>Spermatophyta</taxon>
        <taxon>Magnoliopsida</taxon>
        <taxon>eudicotyledons</taxon>
        <taxon>Gunneridae</taxon>
        <taxon>Pentapetalae</taxon>
        <taxon>asterids</taxon>
        <taxon>lamiids</taxon>
        <taxon>Lamiales</taxon>
        <taxon>Gesneriaceae</taxon>
        <taxon>Didymocarpoideae</taxon>
        <taxon>Trichosporeae</taxon>
        <taxon>Loxocarpinae</taxon>
        <taxon>Dorcoceras</taxon>
    </lineage>
</organism>
<gene>
    <name evidence="4" type="ORF">F511_04712</name>
</gene>
<evidence type="ECO:0000256" key="1">
    <source>
        <dbReference type="ARBA" id="ARBA00010049"/>
    </source>
</evidence>
<dbReference type="Pfam" id="PF01190">
    <property type="entry name" value="Pollen_Ole_e_1"/>
    <property type="match status" value="1"/>
</dbReference>
<name>A0A2Z7B6B3_9LAMI</name>
<evidence type="ECO:0000313" key="5">
    <source>
        <dbReference type="Proteomes" id="UP000250235"/>
    </source>
</evidence>
<dbReference type="PANTHER" id="PTHR31614:SF2">
    <property type="entry name" value="F28N24.16 PROTEIN"/>
    <property type="match status" value="1"/>
</dbReference>
<feature type="signal peptide" evidence="3">
    <location>
        <begin position="1"/>
        <end position="23"/>
    </location>
</feature>
<accession>A0A2Z7B6B3</accession>
<keyword evidence="5" id="KW-1185">Reference proteome</keyword>
<feature type="chain" id="PRO_5016450723" evidence="3">
    <location>
        <begin position="24"/>
        <end position="162"/>
    </location>
</feature>
<dbReference type="InterPro" id="IPR006041">
    <property type="entry name" value="Pollen_Ole_e1_allergen"/>
</dbReference>
<dbReference type="InterPro" id="IPR006040">
    <property type="entry name" value="Allergen_Ole_e_I_CS"/>
</dbReference>
<dbReference type="OrthoDB" id="1888725at2759"/>
<dbReference type="AlphaFoldDB" id="A0A2Z7B6B3"/>
<comment type="similarity">
    <text evidence="1">Belongs to the Ole e I family.</text>
</comment>
<protein>
    <submittedName>
        <fullName evidence="4">Uncharacterized protein</fullName>
    </submittedName>
</protein>